<name>A0A096PDS7_9HYPO</name>
<accession>A0A096PDS7</accession>
<dbReference type="EMBL" id="CBMG010000281">
    <property type="protein sequence ID" value="CEG03225.1"/>
    <property type="molecule type" value="Genomic_DNA"/>
</dbReference>
<dbReference type="AlphaFoldDB" id="A0A096PDS7"/>
<evidence type="ECO:0000256" key="1">
    <source>
        <dbReference type="SAM" id="Phobius"/>
    </source>
</evidence>
<feature type="transmembrane region" description="Helical" evidence="1">
    <location>
        <begin position="12"/>
        <end position="33"/>
    </location>
</feature>
<keyword evidence="1" id="KW-0812">Transmembrane</keyword>
<organism evidence="2">
    <name type="scientific">Fusarium acuminatum CS5907</name>
    <dbReference type="NCBI Taxonomy" id="1318461"/>
    <lineage>
        <taxon>Eukaryota</taxon>
        <taxon>Fungi</taxon>
        <taxon>Dikarya</taxon>
        <taxon>Ascomycota</taxon>
        <taxon>Pezizomycotina</taxon>
        <taxon>Sordariomycetes</taxon>
        <taxon>Hypocreomycetidae</taxon>
        <taxon>Hypocreales</taxon>
        <taxon>Nectriaceae</taxon>
        <taxon>Fusarium</taxon>
        <taxon>Fusarium tricinctum species complex</taxon>
    </lineage>
</organism>
<gene>
    <name evidence="2" type="ORF">BN851_0013330</name>
</gene>
<protein>
    <submittedName>
        <fullName evidence="2">WGS project CBMG000000000 data, contig CS5907-c000281</fullName>
    </submittedName>
</protein>
<keyword evidence="1" id="KW-0472">Membrane</keyword>
<comment type="caution">
    <text evidence="2">The sequence shown here is derived from an EMBL/GenBank/DDBJ whole genome shotgun (WGS) entry which is preliminary data.</text>
</comment>
<sequence>MNGSEGSGFGARFLNVATARLSGTILFIWMVVVESQSSMVKSISRVPQVSKVSKVASNGP</sequence>
<proteinExistence type="predicted"/>
<keyword evidence="1" id="KW-1133">Transmembrane helix</keyword>
<reference evidence="2" key="1">
    <citation type="submission" date="2013-05" db="EMBL/GenBank/DDBJ databases">
        <title>Draft genome sequences of six wheat associated Fusarium spp. isolates.</title>
        <authorList>
            <person name="Moolhuijzen P.M."/>
            <person name="Manners J.M."/>
            <person name="Wilcox S."/>
            <person name="Bellgard M.I."/>
            <person name="Gardiner D.M."/>
        </authorList>
    </citation>
    <scope>NUCLEOTIDE SEQUENCE</scope>
    <source>
        <strain evidence="2">CS5907</strain>
        <strain evidence="2">CS5907</strain>
    </source>
</reference>
<evidence type="ECO:0000313" key="2">
    <source>
        <dbReference type="EMBL" id="CEG03225.1"/>
    </source>
</evidence>